<gene>
    <name evidence="3" type="ORF">NZK81_02645</name>
</gene>
<keyword evidence="4" id="KW-1185">Reference proteome</keyword>
<dbReference type="PANTHER" id="PTHR40115">
    <property type="entry name" value="INNER MEMBRANE PROTEIN WITH PEPSY TM HELIX"/>
    <property type="match status" value="1"/>
</dbReference>
<keyword evidence="2" id="KW-0472">Membrane</keyword>
<evidence type="ECO:0000256" key="2">
    <source>
        <dbReference type="SAM" id="Phobius"/>
    </source>
</evidence>
<organism evidence="3 4">
    <name type="scientific">Novosphingobium mangrovi</name>
    <name type="common">ex Huang et al. 2023</name>
    <dbReference type="NCBI Taxonomy" id="2976432"/>
    <lineage>
        <taxon>Bacteria</taxon>
        <taxon>Pseudomonadati</taxon>
        <taxon>Pseudomonadota</taxon>
        <taxon>Alphaproteobacteria</taxon>
        <taxon>Sphingomonadales</taxon>
        <taxon>Sphingomonadaceae</taxon>
        <taxon>Novosphingobium</taxon>
    </lineage>
</organism>
<protein>
    <submittedName>
        <fullName evidence="3">PepSY-associated TM helix domain-containing protein</fullName>
    </submittedName>
</protein>
<dbReference type="EMBL" id="JANZXA010000001">
    <property type="protein sequence ID" value="MCT2398438.1"/>
    <property type="molecule type" value="Genomic_DNA"/>
</dbReference>
<comment type="caution">
    <text evidence="3">The sequence shown here is derived from an EMBL/GenBank/DDBJ whole genome shotgun (WGS) entry which is preliminary data.</text>
</comment>
<accession>A0ABT2I0V8</accession>
<dbReference type="RefSeq" id="WP_260043579.1">
    <property type="nucleotide sequence ID" value="NZ_JANZXA010000001.1"/>
</dbReference>
<keyword evidence="2" id="KW-1133">Transmembrane helix</keyword>
<dbReference type="Pfam" id="PF16357">
    <property type="entry name" value="PepSY_TM_like_2"/>
    <property type="match status" value="1"/>
</dbReference>
<evidence type="ECO:0000313" key="3">
    <source>
        <dbReference type="EMBL" id="MCT2398438.1"/>
    </source>
</evidence>
<keyword evidence="2" id="KW-0812">Transmembrane</keyword>
<dbReference type="Proteomes" id="UP001165583">
    <property type="component" value="Unassembled WGS sequence"/>
</dbReference>
<reference evidence="3" key="1">
    <citation type="submission" date="2022-09" db="EMBL/GenBank/DDBJ databases">
        <title>Novosphingobium sp. Nov., a polycyclic aromatic hydrocarbon-degrading bacterium isolated form mangrove sediments in HongKong.</title>
        <authorList>
            <person name="Hu Z."/>
        </authorList>
    </citation>
    <scope>NUCLEOTIDE SEQUENCE</scope>
    <source>
        <strain evidence="3">HK4-1</strain>
    </source>
</reference>
<feature type="transmembrane region" description="Helical" evidence="2">
    <location>
        <begin position="205"/>
        <end position="225"/>
    </location>
</feature>
<feature type="region of interest" description="Disordered" evidence="1">
    <location>
        <begin position="1"/>
        <end position="22"/>
    </location>
</feature>
<name>A0ABT2I0V8_9SPHN</name>
<evidence type="ECO:0000313" key="4">
    <source>
        <dbReference type="Proteomes" id="UP001165583"/>
    </source>
</evidence>
<dbReference type="PANTHER" id="PTHR40115:SF1">
    <property type="entry name" value="INNER MEMBRANE PROTEIN WITH PEPSY TM HELIX"/>
    <property type="match status" value="1"/>
</dbReference>
<feature type="transmembrane region" description="Helical" evidence="2">
    <location>
        <begin position="38"/>
        <end position="60"/>
    </location>
</feature>
<proteinExistence type="predicted"/>
<evidence type="ECO:0000256" key="1">
    <source>
        <dbReference type="SAM" id="MobiDB-lite"/>
    </source>
</evidence>
<feature type="transmembrane region" description="Helical" evidence="2">
    <location>
        <begin position="176"/>
        <end position="199"/>
    </location>
</feature>
<sequence>MHDPARSQRSSAVAAPQPGARPRRKLTRGFWLRHLHTWHWISSAVALVGLLLFVLTGFTLNHAADIGANPSVVEGAAELDAEALALVASLPETGTRPLPSALRKALSGRTDLAVTDAPAELGADEIYLAMPRPGGDTWIAIDRTSGVVEWEATDRGWIAYFNDLHKGRDTGAVWRLFIDVFVFASLVFIGTGFVLLWLHGKNRPSTWPLTGLGLLVPLLLALFFVH</sequence>
<dbReference type="InterPro" id="IPR032307">
    <property type="entry name" value="PepSY_TM-like_2"/>
</dbReference>